<dbReference type="NCBIfam" id="TIGR02167">
    <property type="entry name" value="Liste_lipo_26"/>
    <property type="match status" value="2"/>
</dbReference>
<gene>
    <name evidence="1" type="ORF">MCCG_0421</name>
</gene>
<sequence>MCAMFHGAESFNQPLNNWDVSNIKNMRYMFKGATSFDQPIGSWNASNVTNMSFSLMVLLLSIKTCLNEILLM</sequence>
<protein>
    <recommendedName>
        <fullName evidence="3">BspA family leucine-rich repeat surface protein</fullName>
    </recommendedName>
</protein>
<accession>A0A9N7BJ56</accession>
<dbReference type="Proteomes" id="UP000031910">
    <property type="component" value="Chromosome"/>
</dbReference>
<organism evidence="1 2">
    <name type="scientific">Mycoplasma capricolum subsp. capripneumoniae 87001</name>
    <dbReference type="NCBI Taxonomy" id="1124992"/>
    <lineage>
        <taxon>Bacteria</taxon>
        <taxon>Bacillati</taxon>
        <taxon>Mycoplasmatota</taxon>
        <taxon>Mollicutes</taxon>
        <taxon>Mycoplasmataceae</taxon>
        <taxon>Mycoplasma</taxon>
    </lineage>
</organism>
<evidence type="ECO:0000313" key="2">
    <source>
        <dbReference type="Proteomes" id="UP000031910"/>
    </source>
</evidence>
<evidence type="ECO:0008006" key="3">
    <source>
        <dbReference type="Google" id="ProtNLM"/>
    </source>
</evidence>
<dbReference type="InterPro" id="IPR005046">
    <property type="entry name" value="DUF285"/>
</dbReference>
<proteinExistence type="predicted"/>
<dbReference type="InterPro" id="IPR011889">
    <property type="entry name" value="Liste_lipo_26"/>
</dbReference>
<dbReference type="Pfam" id="PF03382">
    <property type="entry name" value="DUF285"/>
    <property type="match status" value="1"/>
</dbReference>
<dbReference type="KEGG" id="mcai:MCCG_0421"/>
<keyword evidence="2" id="KW-1185">Reference proteome</keyword>
<dbReference type="AlphaFoldDB" id="A0A9N7BJ56"/>
<dbReference type="EMBL" id="CP006959">
    <property type="protein sequence ID" value="AJK51390.1"/>
    <property type="molecule type" value="Genomic_DNA"/>
</dbReference>
<name>A0A9N7BJ56_MYCCC</name>
<evidence type="ECO:0000313" key="1">
    <source>
        <dbReference type="EMBL" id="AJK51390.1"/>
    </source>
</evidence>
<reference evidence="1 2" key="1">
    <citation type="submission" date="2013-12" db="EMBL/GenBank/DDBJ databases">
        <authorList>
            <person name="Wang R."/>
            <person name="Li Y."/>
            <person name="Zheng H."/>
            <person name="Xin J."/>
        </authorList>
    </citation>
    <scope>NUCLEOTIDE SEQUENCE [LARGE SCALE GENOMIC DNA]</scope>
    <source>
        <strain evidence="1 2">87001</strain>
    </source>
</reference>